<feature type="compositionally biased region" description="Low complexity" evidence="1">
    <location>
        <begin position="95"/>
        <end position="106"/>
    </location>
</feature>
<evidence type="ECO:0000313" key="3">
    <source>
        <dbReference type="Proteomes" id="UP000799753"/>
    </source>
</evidence>
<feature type="compositionally biased region" description="Polar residues" evidence="1">
    <location>
        <begin position="52"/>
        <end position="63"/>
    </location>
</feature>
<keyword evidence="3" id="KW-1185">Reference proteome</keyword>
<evidence type="ECO:0000256" key="1">
    <source>
        <dbReference type="SAM" id="MobiDB-lite"/>
    </source>
</evidence>
<feature type="compositionally biased region" description="Basic residues" evidence="1">
    <location>
        <begin position="617"/>
        <end position="627"/>
    </location>
</feature>
<dbReference type="AlphaFoldDB" id="A0A6A6SIH3"/>
<feature type="compositionally biased region" description="Basic and acidic residues" evidence="1">
    <location>
        <begin position="206"/>
        <end position="227"/>
    </location>
</feature>
<dbReference type="Gene3D" id="2.30.29.30">
    <property type="entry name" value="Pleckstrin-homology domain (PH domain)/Phosphotyrosine-binding domain (PTB)"/>
    <property type="match status" value="1"/>
</dbReference>
<feature type="region of interest" description="Disordered" evidence="1">
    <location>
        <begin position="754"/>
        <end position="818"/>
    </location>
</feature>
<feature type="compositionally biased region" description="Basic and acidic residues" evidence="1">
    <location>
        <begin position="139"/>
        <end position="198"/>
    </location>
</feature>
<dbReference type="Proteomes" id="UP000799753">
    <property type="component" value="Unassembled WGS sequence"/>
</dbReference>
<feature type="compositionally biased region" description="Low complexity" evidence="1">
    <location>
        <begin position="229"/>
        <end position="241"/>
    </location>
</feature>
<dbReference type="OrthoDB" id="43122at2759"/>
<feature type="compositionally biased region" description="Pro residues" evidence="1">
    <location>
        <begin position="1"/>
        <end position="15"/>
    </location>
</feature>
<dbReference type="InterPro" id="IPR011993">
    <property type="entry name" value="PH-like_dom_sf"/>
</dbReference>
<dbReference type="PANTHER" id="PTHR38700">
    <property type="entry name" value="YALI0E22418P"/>
    <property type="match status" value="1"/>
</dbReference>
<accession>A0A6A6SIH3</accession>
<reference evidence="2" key="1">
    <citation type="journal article" date="2020" name="Stud. Mycol.">
        <title>101 Dothideomycetes genomes: a test case for predicting lifestyles and emergence of pathogens.</title>
        <authorList>
            <person name="Haridas S."/>
            <person name="Albert R."/>
            <person name="Binder M."/>
            <person name="Bloem J."/>
            <person name="Labutti K."/>
            <person name="Salamov A."/>
            <person name="Andreopoulos B."/>
            <person name="Baker S."/>
            <person name="Barry K."/>
            <person name="Bills G."/>
            <person name="Bluhm B."/>
            <person name="Cannon C."/>
            <person name="Castanera R."/>
            <person name="Culley D."/>
            <person name="Daum C."/>
            <person name="Ezra D."/>
            <person name="Gonzalez J."/>
            <person name="Henrissat B."/>
            <person name="Kuo A."/>
            <person name="Liang C."/>
            <person name="Lipzen A."/>
            <person name="Lutzoni F."/>
            <person name="Magnuson J."/>
            <person name="Mondo S."/>
            <person name="Nolan M."/>
            <person name="Ohm R."/>
            <person name="Pangilinan J."/>
            <person name="Park H.-J."/>
            <person name="Ramirez L."/>
            <person name="Alfaro M."/>
            <person name="Sun H."/>
            <person name="Tritt A."/>
            <person name="Yoshinaga Y."/>
            <person name="Zwiers L.-H."/>
            <person name="Turgeon B."/>
            <person name="Goodwin S."/>
            <person name="Spatafora J."/>
            <person name="Crous P."/>
            <person name="Grigoriev I."/>
        </authorList>
    </citation>
    <scope>NUCLEOTIDE SEQUENCE</scope>
    <source>
        <strain evidence="2">CBS 473.64</strain>
    </source>
</reference>
<dbReference type="EMBL" id="MU006776">
    <property type="protein sequence ID" value="KAF2646807.1"/>
    <property type="molecule type" value="Genomic_DNA"/>
</dbReference>
<feature type="region of interest" description="Disordered" evidence="1">
    <location>
        <begin position="717"/>
        <end position="740"/>
    </location>
</feature>
<evidence type="ECO:0000313" key="2">
    <source>
        <dbReference type="EMBL" id="KAF2646807.1"/>
    </source>
</evidence>
<sequence length="903" mass="97957">MATETAPPPGTPPPKFSRYRSVRRAQAQQPPLLGAHSQQNMPPIMPPLPATEPQSATPISRSMSRYHRRPATSNTPGARAPPTRSATVQVPPLPTATAATAATAATSHTSRYRALSSPQAPNTSRARAEAAPAPAPARTTRDEARRLMLDAAEQHHRLKEKQHARAEQAERECRERLQREEEEAQRVWAEREAEREAEAAAQTRRQQTEKERGKRLQKAESAKRVQERQSSQPSQPLQQSPPTSPPRHAGAFGLFRRKAGVSSPGSPPASSGAVKPPPTSHGGRDMDNIKVGGGGAVLGIDAPISAVNAGDRRVTIVCNKEKFLLPVTPDTTAHDLLKSAALCMAEDINPRTDIVIENFHKVGIQRPVRLYERVRDILNSWDNDMQNDLEVVNALYFGQIQSHLVATDVPSEKPEDIGCWMSHSSKPGKWNKKYVLFRSDGQLGLAKNEEAKDMDTLCHLSDFDVYVPTRRKSTKIKPPKKDCYAVKSQQKSNIFSDESRYVHFFCTNNPKDGSAFLTALQVWRSWHLKHVMGEGQSKAKAKAVDAKPTNGVLANAKALSCLEQNGTSSHNRSTSVGSYYQLGSFQPLFDTSSFGKDIGAANLNDTGLQRSNTKAMHVRRMSTRGRKPPPSAFGRSGALINDVPSLPQEPSKPLTEITVLPDDAFAATGLLGRAYTVRQKTVQEREKKNAGPFIEGPSLVSNIDTMAAAAAANESGLSRRASVHSTTQRRTSSDIQRSASTKMRVKPLIDLTPQYREPPQHRNKGKGFAPGAGTGPLVENATSVEEAIKVPSSTDWRRPATTRATHGTYGNSSYERTKSLKGRGEGLAAYTVNNHDGAPSNPDAAFTGGGLLARAGFSQGHQPVGRGVMDGSKATGPMLDMAENAQFASGSLLADMQRKQAAG</sequence>
<name>A0A6A6SIH3_9PLEO</name>
<feature type="compositionally biased region" description="Low complexity" evidence="1">
    <location>
        <begin position="129"/>
        <end position="138"/>
    </location>
</feature>
<proteinExistence type="predicted"/>
<feature type="compositionally biased region" description="Polar residues" evidence="1">
    <location>
        <begin position="723"/>
        <end position="740"/>
    </location>
</feature>
<gene>
    <name evidence="2" type="ORF">P280DRAFT_19292</name>
</gene>
<dbReference type="PANTHER" id="PTHR38700:SF1">
    <property type="entry name" value="PH DOMAIN-CONTAINING PROTEIN"/>
    <property type="match status" value="1"/>
</dbReference>
<feature type="compositionally biased region" description="Polar residues" evidence="1">
    <location>
        <begin position="802"/>
        <end position="814"/>
    </location>
</feature>
<feature type="region of interest" description="Disordered" evidence="1">
    <location>
        <begin position="617"/>
        <end position="636"/>
    </location>
</feature>
<protein>
    <recommendedName>
        <fullName evidence="4">PH domain-containing protein</fullName>
    </recommendedName>
</protein>
<organism evidence="2 3">
    <name type="scientific">Massarina eburnea CBS 473.64</name>
    <dbReference type="NCBI Taxonomy" id="1395130"/>
    <lineage>
        <taxon>Eukaryota</taxon>
        <taxon>Fungi</taxon>
        <taxon>Dikarya</taxon>
        <taxon>Ascomycota</taxon>
        <taxon>Pezizomycotina</taxon>
        <taxon>Dothideomycetes</taxon>
        <taxon>Pleosporomycetidae</taxon>
        <taxon>Pleosporales</taxon>
        <taxon>Massarineae</taxon>
        <taxon>Massarinaceae</taxon>
        <taxon>Massarina</taxon>
    </lineage>
</organism>
<feature type="region of interest" description="Disordered" evidence="1">
    <location>
        <begin position="1"/>
        <end position="288"/>
    </location>
</feature>
<evidence type="ECO:0008006" key="4">
    <source>
        <dbReference type="Google" id="ProtNLM"/>
    </source>
</evidence>
<feature type="compositionally biased region" description="Low complexity" evidence="1">
    <location>
        <begin position="260"/>
        <end position="274"/>
    </location>
</feature>